<evidence type="ECO:0000259" key="5">
    <source>
        <dbReference type="Pfam" id="PF02909"/>
    </source>
</evidence>
<dbReference type="RefSeq" id="WP_192037647.1">
    <property type="nucleotide sequence ID" value="NZ_JACYWE010000001.1"/>
</dbReference>
<keyword evidence="7" id="KW-1185">Reference proteome</keyword>
<organism evidence="6 7">
    <name type="scientific">Lolliginicoccus lacisalsi</name>
    <dbReference type="NCBI Taxonomy" id="2742202"/>
    <lineage>
        <taxon>Bacteria</taxon>
        <taxon>Bacillati</taxon>
        <taxon>Actinomycetota</taxon>
        <taxon>Actinomycetes</taxon>
        <taxon>Mycobacteriales</taxon>
        <taxon>Hoyosellaceae</taxon>
        <taxon>Lolliginicoccus</taxon>
    </lineage>
</organism>
<dbReference type="Gene3D" id="1.10.357.10">
    <property type="entry name" value="Tetracycline Repressor, domain 2"/>
    <property type="match status" value="1"/>
</dbReference>
<accession>A0A927PL86</accession>
<dbReference type="InterPro" id="IPR036271">
    <property type="entry name" value="Tet_transcr_reg_TetR-rel_C_sf"/>
</dbReference>
<evidence type="ECO:0000259" key="4">
    <source>
        <dbReference type="Pfam" id="PF00440"/>
    </source>
</evidence>
<dbReference type="InterPro" id="IPR004111">
    <property type="entry name" value="Repressor_TetR_C"/>
</dbReference>
<dbReference type="SUPFAM" id="SSF46689">
    <property type="entry name" value="Homeodomain-like"/>
    <property type="match status" value="1"/>
</dbReference>
<evidence type="ECO:0000256" key="1">
    <source>
        <dbReference type="ARBA" id="ARBA00023015"/>
    </source>
</evidence>
<feature type="domain" description="HTH tetR-type" evidence="4">
    <location>
        <begin position="28"/>
        <end position="63"/>
    </location>
</feature>
<dbReference type="GO" id="GO:0003677">
    <property type="term" value="F:DNA binding"/>
    <property type="evidence" value="ECO:0007669"/>
    <property type="project" value="UniProtKB-KW"/>
</dbReference>
<evidence type="ECO:0000256" key="3">
    <source>
        <dbReference type="ARBA" id="ARBA00023163"/>
    </source>
</evidence>
<comment type="caution">
    <text evidence="6">The sequence shown here is derived from an EMBL/GenBank/DDBJ whole genome shotgun (WGS) entry which is preliminary data.</text>
</comment>
<dbReference type="Proteomes" id="UP000642993">
    <property type="component" value="Unassembled WGS sequence"/>
</dbReference>
<dbReference type="EMBL" id="JACYWE010000001">
    <property type="protein sequence ID" value="MBD8505176.1"/>
    <property type="molecule type" value="Genomic_DNA"/>
</dbReference>
<name>A0A927PL86_9ACTN</name>
<keyword evidence="1" id="KW-0805">Transcription regulation</keyword>
<evidence type="ECO:0000313" key="6">
    <source>
        <dbReference type="EMBL" id="MBD8505176.1"/>
    </source>
</evidence>
<dbReference type="AlphaFoldDB" id="A0A927PL86"/>
<dbReference type="SUPFAM" id="SSF48498">
    <property type="entry name" value="Tetracyclin repressor-like, C-terminal domain"/>
    <property type="match status" value="1"/>
</dbReference>
<dbReference type="Pfam" id="PF02909">
    <property type="entry name" value="TetR_C_1"/>
    <property type="match status" value="1"/>
</dbReference>
<gene>
    <name evidence="6" type="ORF">HT102_01555</name>
</gene>
<feature type="domain" description="Tetracycline repressor TetR C-terminal" evidence="5">
    <location>
        <begin position="74"/>
        <end position="157"/>
    </location>
</feature>
<proteinExistence type="predicted"/>
<evidence type="ECO:0000256" key="2">
    <source>
        <dbReference type="ARBA" id="ARBA00023125"/>
    </source>
</evidence>
<dbReference type="GO" id="GO:0045892">
    <property type="term" value="P:negative regulation of DNA-templated transcription"/>
    <property type="evidence" value="ECO:0007669"/>
    <property type="project" value="InterPro"/>
</dbReference>
<reference evidence="6" key="1">
    <citation type="submission" date="2020-09" db="EMBL/GenBank/DDBJ databases">
        <title>Hoyosella lacisalsi sp. nov., a halotolerant actinobacterium isolated from soil of Lake Gudzhirganskoe.</title>
        <authorList>
            <person name="Yang Q."/>
            <person name="Guo P.Y."/>
            <person name="Liu S.W."/>
            <person name="Li F.N."/>
            <person name="Sun C.H."/>
        </authorList>
    </citation>
    <scope>NUCLEOTIDE SEQUENCE</scope>
    <source>
        <strain evidence="6">G463</strain>
    </source>
</reference>
<evidence type="ECO:0000313" key="7">
    <source>
        <dbReference type="Proteomes" id="UP000642993"/>
    </source>
</evidence>
<dbReference type="InterPro" id="IPR009057">
    <property type="entry name" value="Homeodomain-like_sf"/>
</dbReference>
<protein>
    <submittedName>
        <fullName evidence="6">TetR/AcrR family transcriptional regulator</fullName>
    </submittedName>
</protein>
<sequence>MADEPSRKKSGRPRVLHEHDIVAAALAEGLLDATMPAVARRLGVSHSALYRYYADRSTLMLACIGQAVASMPWPAPEEPWRTMLPQLAGTTWDMLERYPGLTETMLTATRSPEEMTALAEKFVGGLVAQGFTPRDAILAIELIGDLTLTTFTAAQRLDVPVDGGGTIRDLAREDWVRPGVLSDALSDETLWHGRARLDNKVGLLIDGFAQRVS</sequence>
<keyword evidence="2" id="KW-0238">DNA-binding</keyword>
<dbReference type="InterPro" id="IPR001647">
    <property type="entry name" value="HTH_TetR"/>
</dbReference>
<dbReference type="Pfam" id="PF00440">
    <property type="entry name" value="TetR_N"/>
    <property type="match status" value="1"/>
</dbReference>
<keyword evidence="3" id="KW-0804">Transcription</keyword>